<protein>
    <recommendedName>
        <fullName evidence="3">5'-nucleotidase</fullName>
        <ecNumber evidence="3">3.1.3.5</ecNumber>
    </recommendedName>
</protein>
<dbReference type="InterPro" id="IPR030048">
    <property type="entry name" value="SurE"/>
</dbReference>
<comment type="catalytic activity">
    <reaction evidence="1">
        <text>a ribonucleoside 5'-phosphate + H2O = a ribonucleoside + phosphate</text>
        <dbReference type="Rhea" id="RHEA:12484"/>
        <dbReference type="ChEBI" id="CHEBI:15377"/>
        <dbReference type="ChEBI" id="CHEBI:18254"/>
        <dbReference type="ChEBI" id="CHEBI:43474"/>
        <dbReference type="ChEBI" id="CHEBI:58043"/>
        <dbReference type="EC" id="3.1.3.5"/>
    </reaction>
</comment>
<dbReference type="InterPro" id="IPR036523">
    <property type="entry name" value="SurE-like_sf"/>
</dbReference>
<dbReference type="PANTHER" id="PTHR30457:SF12">
    <property type="entry name" value="5'_3'-NUCLEOTIDASE SURE"/>
    <property type="match status" value="1"/>
</dbReference>
<dbReference type="RefSeq" id="WP_234001460.1">
    <property type="nucleotide sequence ID" value="NZ_JAJVKR010000014.1"/>
</dbReference>
<comment type="similarity">
    <text evidence="2">Belongs to the SurE nucleotidase family.</text>
</comment>
<evidence type="ECO:0000256" key="3">
    <source>
        <dbReference type="ARBA" id="ARBA00012643"/>
    </source>
</evidence>
<accession>A0ABV3LHU9</accession>
<name>A0ABV3LHU9_9MICO</name>
<dbReference type="Gene3D" id="3.40.1210.10">
    <property type="entry name" value="Survival protein SurE-like phosphatase/nucleotidase"/>
    <property type="match status" value="1"/>
</dbReference>
<dbReference type="EC" id="3.1.3.5" evidence="3"/>
<evidence type="ECO:0000313" key="10">
    <source>
        <dbReference type="Proteomes" id="UP001553715"/>
    </source>
</evidence>
<dbReference type="Pfam" id="PF01975">
    <property type="entry name" value="SurE"/>
    <property type="match status" value="1"/>
</dbReference>
<proteinExistence type="inferred from homology"/>
<keyword evidence="10" id="KW-1185">Reference proteome</keyword>
<keyword evidence="4" id="KW-0963">Cytoplasm</keyword>
<gene>
    <name evidence="9" type="ORF">AB0301_07865</name>
</gene>
<evidence type="ECO:0000256" key="2">
    <source>
        <dbReference type="ARBA" id="ARBA00011062"/>
    </source>
</evidence>
<dbReference type="GO" id="GO:0008253">
    <property type="term" value="F:5'-nucleotidase activity"/>
    <property type="evidence" value="ECO:0007669"/>
    <property type="project" value="UniProtKB-EC"/>
</dbReference>
<evidence type="ECO:0000256" key="7">
    <source>
        <dbReference type="ARBA" id="ARBA00022801"/>
    </source>
</evidence>
<keyword evidence="5" id="KW-0479">Metal-binding</keyword>
<evidence type="ECO:0000313" key="9">
    <source>
        <dbReference type="EMBL" id="MEW1974975.1"/>
    </source>
</evidence>
<evidence type="ECO:0000259" key="8">
    <source>
        <dbReference type="Pfam" id="PF01975"/>
    </source>
</evidence>
<evidence type="ECO:0000256" key="5">
    <source>
        <dbReference type="ARBA" id="ARBA00022723"/>
    </source>
</evidence>
<dbReference type="PANTHER" id="PTHR30457">
    <property type="entry name" value="5'-NUCLEOTIDASE SURE"/>
    <property type="match status" value="1"/>
</dbReference>
<keyword evidence="6" id="KW-0547">Nucleotide-binding</keyword>
<reference evidence="9 10" key="1">
    <citation type="submission" date="2024-06" db="EMBL/GenBank/DDBJ databases">
        <title>The Natural Products Discovery Center: Release of the First 8490 Sequenced Strains for Exploring Actinobacteria Biosynthetic Diversity.</title>
        <authorList>
            <person name="Kalkreuter E."/>
            <person name="Kautsar S.A."/>
            <person name="Yang D."/>
            <person name="Bader C.D."/>
            <person name="Teijaro C.N."/>
            <person name="Fluegel L."/>
            <person name="Davis C.M."/>
            <person name="Simpson J.R."/>
            <person name="Lauterbach L."/>
            <person name="Steele A.D."/>
            <person name="Gui C."/>
            <person name="Meng S."/>
            <person name="Li G."/>
            <person name="Viehrig K."/>
            <person name="Ye F."/>
            <person name="Su P."/>
            <person name="Kiefer A.F."/>
            <person name="Nichols A."/>
            <person name="Cepeda A.J."/>
            <person name="Yan W."/>
            <person name="Fan B."/>
            <person name="Jiang Y."/>
            <person name="Adhikari A."/>
            <person name="Zheng C.-J."/>
            <person name="Schuster L."/>
            <person name="Cowan T.M."/>
            <person name="Smanski M.J."/>
            <person name="Chevrette M.G."/>
            <person name="De Carvalho L.P.S."/>
            <person name="Shen B."/>
        </authorList>
    </citation>
    <scope>NUCLEOTIDE SEQUENCE [LARGE SCALE GENOMIC DNA]</scope>
    <source>
        <strain evidence="9 10">NPDC077434</strain>
    </source>
</reference>
<comment type="caution">
    <text evidence="9">The sequence shown here is derived from an EMBL/GenBank/DDBJ whole genome shotgun (WGS) entry which is preliminary data.</text>
</comment>
<evidence type="ECO:0000256" key="4">
    <source>
        <dbReference type="ARBA" id="ARBA00022490"/>
    </source>
</evidence>
<sequence>MTHRALITNDDGIDAPGLVALADAAIQAGIEVTIAAPAAQSSGSSASIMASESDGRIAVDRRTLDALPDVHAFAVHGGPGLIAMIAARGAFGPAPDLVLSGVNHGANVGRAILHSGTVGAALTGALNGAWAMAVSLDVGMNPQAFHWNTAARAAMTLLPTLTAQPRGTALNVNAPNRTDPRGIRQCTLAPFGIVQTTVAESDESDESYVRLAVEELPNIPTDDSDAACLAQGWITMTSVDSVTERPIDEDQLIGGTVDISAVPAAAPASAGSGTR</sequence>
<dbReference type="SUPFAM" id="SSF64167">
    <property type="entry name" value="SurE-like"/>
    <property type="match status" value="1"/>
</dbReference>
<keyword evidence="7 9" id="KW-0378">Hydrolase</keyword>
<dbReference type="EMBL" id="JBFBMH010000008">
    <property type="protein sequence ID" value="MEW1974975.1"/>
    <property type="molecule type" value="Genomic_DNA"/>
</dbReference>
<organism evidence="9 10">
    <name type="scientific">Microbacterium profundi</name>
    <dbReference type="NCBI Taxonomy" id="450380"/>
    <lineage>
        <taxon>Bacteria</taxon>
        <taxon>Bacillati</taxon>
        <taxon>Actinomycetota</taxon>
        <taxon>Actinomycetes</taxon>
        <taxon>Micrococcales</taxon>
        <taxon>Microbacteriaceae</taxon>
        <taxon>Microbacterium</taxon>
    </lineage>
</organism>
<dbReference type="Proteomes" id="UP001553715">
    <property type="component" value="Unassembled WGS sequence"/>
</dbReference>
<evidence type="ECO:0000256" key="1">
    <source>
        <dbReference type="ARBA" id="ARBA00000815"/>
    </source>
</evidence>
<dbReference type="InterPro" id="IPR002828">
    <property type="entry name" value="SurE-like_Pase/nucleotidase"/>
</dbReference>
<feature type="domain" description="Survival protein SurE-like phosphatase/nucleotidase" evidence="8">
    <location>
        <begin position="6"/>
        <end position="188"/>
    </location>
</feature>
<evidence type="ECO:0000256" key="6">
    <source>
        <dbReference type="ARBA" id="ARBA00022741"/>
    </source>
</evidence>